<comment type="caution">
    <text evidence="4">The sequence shown here is derived from an EMBL/GenBank/DDBJ whole genome shotgun (WGS) entry which is preliminary data.</text>
</comment>
<dbReference type="PANTHER" id="PTHR22754:SF32">
    <property type="entry name" value="DISCO-INTERACTING PROTEIN 2"/>
    <property type="match status" value="1"/>
</dbReference>
<keyword evidence="4" id="KW-0436">Ligase</keyword>
<feature type="domain" description="AMP-dependent synthetase/ligase" evidence="2">
    <location>
        <begin position="35"/>
        <end position="396"/>
    </location>
</feature>
<dbReference type="InterPro" id="IPR020845">
    <property type="entry name" value="AMP-binding_CS"/>
</dbReference>
<dbReference type="GO" id="GO:0070566">
    <property type="term" value="F:adenylyltransferase activity"/>
    <property type="evidence" value="ECO:0007669"/>
    <property type="project" value="TreeGrafter"/>
</dbReference>
<evidence type="ECO:0000313" key="4">
    <source>
        <dbReference type="EMBL" id="RDI46462.1"/>
    </source>
</evidence>
<dbReference type="Proteomes" id="UP000255355">
    <property type="component" value="Unassembled WGS sequence"/>
</dbReference>
<comment type="similarity">
    <text evidence="1">Belongs to the ATP-dependent AMP-binding enzyme family.</text>
</comment>
<dbReference type="InterPro" id="IPR042099">
    <property type="entry name" value="ANL_N_sf"/>
</dbReference>
<dbReference type="Gene3D" id="3.30.300.30">
    <property type="match status" value="1"/>
</dbReference>
<dbReference type="STRING" id="1210089.GCA_001613165_03009"/>
<protein>
    <submittedName>
        <fullName evidence="4">Acyl-CoA synthetase (AMP-forming)/AMP-acid ligase II</fullName>
    </submittedName>
</protein>
<dbReference type="Gene3D" id="3.40.50.12780">
    <property type="entry name" value="N-terminal domain of ligase-like"/>
    <property type="match status" value="1"/>
</dbReference>
<dbReference type="GO" id="GO:0016874">
    <property type="term" value="F:ligase activity"/>
    <property type="evidence" value="ECO:0007669"/>
    <property type="project" value="UniProtKB-KW"/>
</dbReference>
<dbReference type="PROSITE" id="PS00455">
    <property type="entry name" value="AMP_BINDING"/>
    <property type="match status" value="1"/>
</dbReference>
<dbReference type="SUPFAM" id="SSF56801">
    <property type="entry name" value="Acetyl-CoA synthetase-like"/>
    <property type="match status" value="1"/>
</dbReference>
<evidence type="ECO:0000256" key="1">
    <source>
        <dbReference type="ARBA" id="ARBA00006432"/>
    </source>
</evidence>
<dbReference type="AlphaFoldDB" id="A0A370GRY3"/>
<evidence type="ECO:0000313" key="5">
    <source>
        <dbReference type="Proteomes" id="UP000255355"/>
    </source>
</evidence>
<dbReference type="GO" id="GO:0005886">
    <property type="term" value="C:plasma membrane"/>
    <property type="evidence" value="ECO:0007669"/>
    <property type="project" value="TreeGrafter"/>
</dbReference>
<dbReference type="RefSeq" id="WP_068019755.1">
    <property type="nucleotide sequence ID" value="NZ_QQAZ01000011.1"/>
</dbReference>
<dbReference type="InterPro" id="IPR000873">
    <property type="entry name" value="AMP-dep_synth/lig_dom"/>
</dbReference>
<dbReference type="EMBL" id="QQAZ01000011">
    <property type="protein sequence ID" value="RDI46462.1"/>
    <property type="molecule type" value="Genomic_DNA"/>
</dbReference>
<proteinExistence type="inferred from homology"/>
<accession>A0A370GRY3</accession>
<organism evidence="4 5">
    <name type="scientific">Nocardia mexicana</name>
    <dbReference type="NCBI Taxonomy" id="279262"/>
    <lineage>
        <taxon>Bacteria</taxon>
        <taxon>Bacillati</taxon>
        <taxon>Actinomycetota</taxon>
        <taxon>Actinomycetes</taxon>
        <taxon>Mycobacteriales</taxon>
        <taxon>Nocardiaceae</taxon>
        <taxon>Nocardia</taxon>
    </lineage>
</organism>
<dbReference type="PANTHER" id="PTHR22754">
    <property type="entry name" value="DISCO-INTERACTING PROTEIN 2 DIP2 -RELATED"/>
    <property type="match status" value="1"/>
</dbReference>
<evidence type="ECO:0000259" key="2">
    <source>
        <dbReference type="Pfam" id="PF00501"/>
    </source>
</evidence>
<name>A0A370GRY3_9NOCA</name>
<dbReference type="InterPro" id="IPR045851">
    <property type="entry name" value="AMP-bd_C_sf"/>
</dbReference>
<dbReference type="Pfam" id="PF00501">
    <property type="entry name" value="AMP-binding"/>
    <property type="match status" value="1"/>
</dbReference>
<dbReference type="Pfam" id="PF23024">
    <property type="entry name" value="AMP-dom_DIP2-like"/>
    <property type="match status" value="1"/>
</dbReference>
<evidence type="ECO:0000259" key="3">
    <source>
        <dbReference type="Pfam" id="PF23024"/>
    </source>
</evidence>
<keyword evidence="5" id="KW-1185">Reference proteome</keyword>
<feature type="domain" description="AMP-binding enzyme C-terminal" evidence="3">
    <location>
        <begin position="432"/>
        <end position="532"/>
    </location>
</feature>
<sequence length="539" mass="57916">MLDVETLPEMLAARTLLSPAGRPLEFIDAAVAAPSYAELDRRARSIAAGLGERAPRGSRALLVMPTGDDFVAAFFGCLYAGIVAVPCPPPLPGAMAERFADIVADCTPELLVTTAEWAALMPASGMQVVAADALLGWAEFAPVEITAHDIAYLQYSSGTTGKPRGIVVRHANALANLRLSSADHALTSDDRIVGWLPLFHDLGLVSQILQPIFDDSRAVLMQPQDFVADPARWLREVSTQAATIVALPGFAYDMLLRRVPPEQRAALRLDRLRIARTAADELDPERMRAFTDGFAVSGLDPIVLNTGYGLGEAVLHVCITPPGTPVVTLRADRDSLSHGILRSTTREDAVTVVGSGRPGADLPVAIVSREDRRLVLPDGRVGEIAIAGASVVMEYWGEEETGFDIDGVRYQWTGDLGCLLDGELFVLGRTADLLVVDGREYRAADIERTAAKAYPRIRPHACAVFADTGSIVLVAELVDGHDMAAQAVRAAVAARHDLVLDDIHFVARGAVPVTTSGKVRRRRAAEFYRRQRPTSAAQS</sequence>
<reference evidence="4 5" key="1">
    <citation type="submission" date="2018-07" db="EMBL/GenBank/DDBJ databases">
        <title>Genomic Encyclopedia of Type Strains, Phase IV (KMG-IV): sequencing the most valuable type-strain genomes for metagenomic binning, comparative biology and taxonomic classification.</title>
        <authorList>
            <person name="Goeker M."/>
        </authorList>
    </citation>
    <scope>NUCLEOTIDE SEQUENCE [LARGE SCALE GENOMIC DNA]</scope>
    <source>
        <strain evidence="4 5">DSM 44952</strain>
    </source>
</reference>
<gene>
    <name evidence="4" type="ORF">DFR68_111221</name>
</gene>
<dbReference type="GO" id="GO:0006633">
    <property type="term" value="P:fatty acid biosynthetic process"/>
    <property type="evidence" value="ECO:0007669"/>
    <property type="project" value="TreeGrafter"/>
</dbReference>
<dbReference type="InterPro" id="IPR025110">
    <property type="entry name" value="AMP-bd_C"/>
</dbReference>